<dbReference type="CDD" id="cd00326">
    <property type="entry name" value="alpha_CA"/>
    <property type="match status" value="1"/>
</dbReference>
<dbReference type="InterPro" id="IPR001148">
    <property type="entry name" value="CA_dom"/>
</dbReference>
<dbReference type="PROSITE" id="PS00162">
    <property type="entry name" value="ALPHA_CA_1"/>
    <property type="match status" value="1"/>
</dbReference>
<proteinExistence type="inferred from homology"/>
<name>A0A2R2MQR1_LINAN</name>
<dbReference type="OrthoDB" id="429145at2759"/>
<comment type="catalytic activity">
    <reaction evidence="9 10">
        <text>hydrogencarbonate + H(+) = CO2 + H2O</text>
        <dbReference type="Rhea" id="RHEA:10748"/>
        <dbReference type="ChEBI" id="CHEBI:15377"/>
        <dbReference type="ChEBI" id="CHEBI:15378"/>
        <dbReference type="ChEBI" id="CHEBI:16526"/>
        <dbReference type="ChEBI" id="CHEBI:17544"/>
        <dbReference type="EC" id="4.2.1.1"/>
    </reaction>
</comment>
<dbReference type="PANTHER" id="PTHR18952:SF141">
    <property type="entry name" value="CARBONIC ANHYDRASE"/>
    <property type="match status" value="1"/>
</dbReference>
<keyword evidence="12" id="KW-1185">Reference proteome</keyword>
<evidence type="ECO:0000256" key="8">
    <source>
        <dbReference type="ARBA" id="ARBA00023239"/>
    </source>
</evidence>
<evidence type="ECO:0000256" key="4">
    <source>
        <dbReference type="ARBA" id="ARBA00012925"/>
    </source>
</evidence>
<evidence type="ECO:0000256" key="2">
    <source>
        <dbReference type="ARBA" id="ARBA00004498"/>
    </source>
</evidence>
<organism evidence="12 13">
    <name type="scientific">Lingula anatina</name>
    <name type="common">Brachiopod</name>
    <name type="synonym">Lingula unguis</name>
    <dbReference type="NCBI Taxonomy" id="7574"/>
    <lineage>
        <taxon>Eukaryota</taxon>
        <taxon>Metazoa</taxon>
        <taxon>Spiralia</taxon>
        <taxon>Lophotrochozoa</taxon>
        <taxon>Brachiopoda</taxon>
        <taxon>Linguliformea</taxon>
        <taxon>Lingulata</taxon>
        <taxon>Lingulida</taxon>
        <taxon>Linguloidea</taxon>
        <taxon>Lingulidae</taxon>
        <taxon>Lingula</taxon>
    </lineage>
</organism>
<dbReference type="InterPro" id="IPR023561">
    <property type="entry name" value="Carbonic_anhydrase_a-class"/>
</dbReference>
<dbReference type="KEGG" id="lak:106157001"/>
<evidence type="ECO:0000256" key="9">
    <source>
        <dbReference type="ARBA" id="ARBA00048348"/>
    </source>
</evidence>
<keyword evidence="6 10" id="KW-0479">Metal-binding</keyword>
<comment type="similarity">
    <text evidence="3 10">Belongs to the alpha-carbonic anhydrase family.</text>
</comment>
<comment type="cofactor">
    <cofactor evidence="1 10">
        <name>Zn(2+)</name>
        <dbReference type="ChEBI" id="CHEBI:29105"/>
    </cofactor>
</comment>
<evidence type="ECO:0000313" key="12">
    <source>
        <dbReference type="Proteomes" id="UP000085678"/>
    </source>
</evidence>
<dbReference type="RefSeq" id="XP_023932498.1">
    <property type="nucleotide sequence ID" value="XM_024076730.1"/>
</dbReference>
<evidence type="ECO:0000256" key="3">
    <source>
        <dbReference type="ARBA" id="ARBA00010718"/>
    </source>
</evidence>
<evidence type="ECO:0000259" key="11">
    <source>
        <dbReference type="PROSITE" id="PS51144"/>
    </source>
</evidence>
<dbReference type="EC" id="4.2.1.1" evidence="4 10"/>
<keyword evidence="8 10" id="KW-0456">Lyase</keyword>
<dbReference type="Proteomes" id="UP000085678">
    <property type="component" value="Unplaced"/>
</dbReference>
<protein>
    <recommendedName>
        <fullName evidence="4 10">Carbonic anhydrase</fullName>
        <ecNumber evidence="4 10">4.2.1.1</ecNumber>
    </recommendedName>
</protein>
<dbReference type="GO" id="GO:0004089">
    <property type="term" value="F:carbonate dehydratase activity"/>
    <property type="evidence" value="ECO:0007669"/>
    <property type="project" value="UniProtKB-UniRule"/>
</dbReference>
<dbReference type="Gene3D" id="3.10.200.10">
    <property type="entry name" value="Alpha carbonic anhydrase"/>
    <property type="match status" value="1"/>
</dbReference>
<dbReference type="FunCoup" id="A0A2R2MQR1">
    <property type="interactions" value="69"/>
</dbReference>
<dbReference type="GeneID" id="106157001"/>
<comment type="function">
    <text evidence="10">Reversible hydration of carbon dioxide.</text>
</comment>
<dbReference type="GO" id="GO:0008270">
    <property type="term" value="F:zinc ion binding"/>
    <property type="evidence" value="ECO:0007669"/>
    <property type="project" value="UniProtKB-UniRule"/>
</dbReference>
<feature type="domain" description="Alpha-carbonic anhydrase" evidence="11">
    <location>
        <begin position="1"/>
        <end position="220"/>
    </location>
</feature>
<evidence type="ECO:0000256" key="7">
    <source>
        <dbReference type="ARBA" id="ARBA00022833"/>
    </source>
</evidence>
<dbReference type="PROSITE" id="PS51144">
    <property type="entry name" value="ALPHA_CA_2"/>
    <property type="match status" value="1"/>
</dbReference>
<accession>A0A2R2MQR1</accession>
<gene>
    <name evidence="13" type="primary">LOC106157001</name>
</gene>
<sequence length="220" mass="24738">MGKSWNDLFPFLLATYIVDNQKARTNSLSGGPLTSHFKPIQFHFHWGKEDDRGSEHTVEGQNYSAELHIVHWTKDKGASFSEAASAQGGLAVLGMLIKVGQEHSELQKSLRYCSEIKYAGDERKLADNDNMQLTALLPKNTTAYWTYSGSLTTPPCYESVNWIVFKEPIEMSRAQLDALRDLRSHKAGTCPSEDDEFCGHVVDNYRPPQPLKGRVLKCCQ</sequence>
<keyword evidence="5" id="KW-0964">Secreted</keyword>
<dbReference type="InterPro" id="IPR036398">
    <property type="entry name" value="CA_dom_sf"/>
</dbReference>
<evidence type="ECO:0000256" key="6">
    <source>
        <dbReference type="ARBA" id="ARBA00022723"/>
    </source>
</evidence>
<keyword evidence="5" id="KW-0272">Extracellular matrix</keyword>
<reference evidence="13" key="1">
    <citation type="submission" date="2025-08" db="UniProtKB">
        <authorList>
            <consortium name="RefSeq"/>
        </authorList>
    </citation>
    <scope>IDENTIFICATION</scope>
    <source>
        <tissue evidence="13">Gonads</tissue>
    </source>
</reference>
<evidence type="ECO:0000256" key="1">
    <source>
        <dbReference type="ARBA" id="ARBA00001947"/>
    </source>
</evidence>
<evidence type="ECO:0000256" key="10">
    <source>
        <dbReference type="RuleBase" id="RU367011"/>
    </source>
</evidence>
<dbReference type="STRING" id="7574.A0A2R2MQR1"/>
<dbReference type="InParanoid" id="A0A2R2MQR1"/>
<dbReference type="AlphaFoldDB" id="A0A2R2MQR1"/>
<dbReference type="GO" id="GO:0005737">
    <property type="term" value="C:cytoplasm"/>
    <property type="evidence" value="ECO:0007669"/>
    <property type="project" value="TreeGrafter"/>
</dbReference>
<dbReference type="InterPro" id="IPR018338">
    <property type="entry name" value="Carbonic_anhydrase_a-class_CS"/>
</dbReference>
<dbReference type="Pfam" id="PF00194">
    <property type="entry name" value="Carb_anhydrase"/>
    <property type="match status" value="1"/>
</dbReference>
<dbReference type="SUPFAM" id="SSF51069">
    <property type="entry name" value="Carbonic anhydrase"/>
    <property type="match status" value="1"/>
</dbReference>
<keyword evidence="7 10" id="KW-0862">Zinc</keyword>
<evidence type="ECO:0000313" key="13">
    <source>
        <dbReference type="RefSeq" id="XP_023932498.1"/>
    </source>
</evidence>
<evidence type="ECO:0000256" key="5">
    <source>
        <dbReference type="ARBA" id="ARBA00022530"/>
    </source>
</evidence>
<dbReference type="SMART" id="SM01057">
    <property type="entry name" value="Carb_anhydrase"/>
    <property type="match status" value="1"/>
</dbReference>
<comment type="subcellular location">
    <subcellularLocation>
        <location evidence="2">Secreted</location>
        <location evidence="2">Extracellular space</location>
        <location evidence="2">Extracellular matrix</location>
    </subcellularLocation>
</comment>
<dbReference type="PANTHER" id="PTHR18952">
    <property type="entry name" value="CARBONIC ANHYDRASE"/>
    <property type="match status" value="1"/>
</dbReference>